<protein>
    <submittedName>
        <fullName evidence="2">Uncharacterized protein</fullName>
    </submittedName>
</protein>
<comment type="caution">
    <text evidence="2">The sequence shown here is derived from an EMBL/GenBank/DDBJ whole genome shotgun (WGS) entry which is preliminary data.</text>
</comment>
<organism evidence="2 3">
    <name type="scientific">Morella rubra</name>
    <name type="common">Chinese bayberry</name>
    <dbReference type="NCBI Taxonomy" id="262757"/>
    <lineage>
        <taxon>Eukaryota</taxon>
        <taxon>Viridiplantae</taxon>
        <taxon>Streptophyta</taxon>
        <taxon>Embryophyta</taxon>
        <taxon>Tracheophyta</taxon>
        <taxon>Spermatophyta</taxon>
        <taxon>Magnoliopsida</taxon>
        <taxon>eudicotyledons</taxon>
        <taxon>Gunneridae</taxon>
        <taxon>Pentapetalae</taxon>
        <taxon>rosids</taxon>
        <taxon>fabids</taxon>
        <taxon>Fagales</taxon>
        <taxon>Myricaceae</taxon>
        <taxon>Morella</taxon>
    </lineage>
</organism>
<name>A0A6A1VJ63_9ROSI</name>
<dbReference type="Proteomes" id="UP000516437">
    <property type="component" value="Chromosome 5"/>
</dbReference>
<reference evidence="2 3" key="1">
    <citation type="journal article" date="2019" name="Plant Biotechnol. J.">
        <title>The red bayberry genome and genetic basis of sex determination.</title>
        <authorList>
            <person name="Jia H.M."/>
            <person name="Jia H.J."/>
            <person name="Cai Q.L."/>
            <person name="Wang Y."/>
            <person name="Zhao H.B."/>
            <person name="Yang W.F."/>
            <person name="Wang G.Y."/>
            <person name="Li Y.H."/>
            <person name="Zhan D.L."/>
            <person name="Shen Y.T."/>
            <person name="Niu Q.F."/>
            <person name="Chang L."/>
            <person name="Qiu J."/>
            <person name="Zhao L."/>
            <person name="Xie H.B."/>
            <person name="Fu W.Y."/>
            <person name="Jin J."/>
            <person name="Li X.W."/>
            <person name="Jiao Y."/>
            <person name="Zhou C.C."/>
            <person name="Tu T."/>
            <person name="Chai C.Y."/>
            <person name="Gao J.L."/>
            <person name="Fan L.J."/>
            <person name="van de Weg E."/>
            <person name="Wang J.Y."/>
            <person name="Gao Z.S."/>
        </authorList>
    </citation>
    <scope>NUCLEOTIDE SEQUENCE [LARGE SCALE GENOMIC DNA]</scope>
    <source>
        <tissue evidence="2">Leaves</tissue>
    </source>
</reference>
<dbReference type="EMBL" id="RXIC02000023">
    <property type="protein sequence ID" value="KAB1212952.1"/>
    <property type="molecule type" value="Genomic_DNA"/>
</dbReference>
<feature type="region of interest" description="Disordered" evidence="1">
    <location>
        <begin position="48"/>
        <end position="78"/>
    </location>
</feature>
<evidence type="ECO:0000313" key="2">
    <source>
        <dbReference type="EMBL" id="KAB1212952.1"/>
    </source>
</evidence>
<evidence type="ECO:0000313" key="3">
    <source>
        <dbReference type="Proteomes" id="UP000516437"/>
    </source>
</evidence>
<sequence length="190" mass="21395">MEALQLQYESEGKSYTEVEIFAEVLGMKAGYVQGLGHSVRYGADDVRASADDGGAATEERQRADADDGRAATKKDEEHRKMMEEQQRTLVEQQERRMQLMAEQMREQLVEQDQIAAISFDTQTKIWVNYKEIPAPSRGISQCVQLLANLKLAFDAGGAESDDAELSDSTLMALNYLERVDRRKDGKKIEI</sequence>
<dbReference type="AlphaFoldDB" id="A0A6A1VJ63"/>
<evidence type="ECO:0000256" key="1">
    <source>
        <dbReference type="SAM" id="MobiDB-lite"/>
    </source>
</evidence>
<gene>
    <name evidence="2" type="ORF">CJ030_MR5G001874</name>
</gene>
<feature type="compositionally biased region" description="Basic and acidic residues" evidence="1">
    <location>
        <begin position="57"/>
        <end position="78"/>
    </location>
</feature>
<proteinExistence type="predicted"/>
<keyword evidence="3" id="KW-1185">Reference proteome</keyword>
<accession>A0A6A1VJ63</accession>